<dbReference type="Proteomes" id="UP000814033">
    <property type="component" value="Unassembled WGS sequence"/>
</dbReference>
<reference evidence="1" key="2">
    <citation type="journal article" date="2022" name="New Phytol.">
        <title>Evolutionary transition to the ectomycorrhizal habit in the genomes of a hyperdiverse lineage of mushroom-forming fungi.</title>
        <authorList>
            <person name="Looney B."/>
            <person name="Miyauchi S."/>
            <person name="Morin E."/>
            <person name="Drula E."/>
            <person name="Courty P.E."/>
            <person name="Kohler A."/>
            <person name="Kuo A."/>
            <person name="LaButti K."/>
            <person name="Pangilinan J."/>
            <person name="Lipzen A."/>
            <person name="Riley R."/>
            <person name="Andreopoulos W."/>
            <person name="He G."/>
            <person name="Johnson J."/>
            <person name="Nolan M."/>
            <person name="Tritt A."/>
            <person name="Barry K.W."/>
            <person name="Grigoriev I.V."/>
            <person name="Nagy L.G."/>
            <person name="Hibbett D."/>
            <person name="Henrissat B."/>
            <person name="Matheny P.B."/>
            <person name="Labbe J."/>
            <person name="Martin F.M."/>
        </authorList>
    </citation>
    <scope>NUCLEOTIDE SEQUENCE</scope>
    <source>
        <strain evidence="1">FP105234-sp</strain>
    </source>
</reference>
<sequence length="372" mass="39813">MHSLAARLSSASSSRLARLALGAGQTNARSMLSRRIHVRTKLPYNVEDGMGDFLPPVALKMIAEDYQQGLLDRLNDEIRGSTVENQTVAQIVISTATDMNYSLAFNYASLALNNDFFLQHLKVPTGGARDHTSDIGHELQYAITNQQGNLAQVISHVSAAALGMTSTGWVWFVTDGQGNLGVVATYGAGTLLSPDRRQTKDLLGGRYIPKTNPAPPPPAEDEEEFDVPASTSASAPLSGAPTTSPASGLSRQAPPAHPTTQTRAFHMSVPRADDGVAAPASIFIPENRNQGPQELHNGAADSPETDLVSIGAVLYPLFVVSVQEHAWVSAGYGVWGKEEYLKRFWTVLDWGAVSKAYGLVVATQRLSGKPKP</sequence>
<keyword evidence="2" id="KW-1185">Reference proteome</keyword>
<accession>A0ACB8S8W2</accession>
<evidence type="ECO:0000313" key="1">
    <source>
        <dbReference type="EMBL" id="KAI0052572.1"/>
    </source>
</evidence>
<protein>
    <submittedName>
        <fullName evidence="1">Uncharacterized protein</fullName>
    </submittedName>
</protein>
<evidence type="ECO:0000313" key="2">
    <source>
        <dbReference type="Proteomes" id="UP000814033"/>
    </source>
</evidence>
<proteinExistence type="predicted"/>
<comment type="caution">
    <text evidence="1">The sequence shown here is derived from an EMBL/GenBank/DDBJ whole genome shotgun (WGS) entry which is preliminary data.</text>
</comment>
<dbReference type="EMBL" id="MU275844">
    <property type="protein sequence ID" value="KAI0052572.1"/>
    <property type="molecule type" value="Genomic_DNA"/>
</dbReference>
<reference evidence="1" key="1">
    <citation type="submission" date="2021-02" db="EMBL/GenBank/DDBJ databases">
        <authorList>
            <consortium name="DOE Joint Genome Institute"/>
            <person name="Ahrendt S."/>
            <person name="Looney B.P."/>
            <person name="Miyauchi S."/>
            <person name="Morin E."/>
            <person name="Drula E."/>
            <person name="Courty P.E."/>
            <person name="Chicoki N."/>
            <person name="Fauchery L."/>
            <person name="Kohler A."/>
            <person name="Kuo A."/>
            <person name="Labutti K."/>
            <person name="Pangilinan J."/>
            <person name="Lipzen A."/>
            <person name="Riley R."/>
            <person name="Andreopoulos W."/>
            <person name="He G."/>
            <person name="Johnson J."/>
            <person name="Barry K.W."/>
            <person name="Grigoriev I.V."/>
            <person name="Nagy L."/>
            <person name="Hibbett D."/>
            <person name="Henrissat B."/>
            <person name="Matheny P.B."/>
            <person name="Labbe J."/>
            <person name="Martin F."/>
        </authorList>
    </citation>
    <scope>NUCLEOTIDE SEQUENCE</scope>
    <source>
        <strain evidence="1">FP105234-sp</strain>
    </source>
</reference>
<gene>
    <name evidence="1" type="ORF">FA95DRAFT_1553238</name>
</gene>
<organism evidence="1 2">
    <name type="scientific">Auriscalpium vulgare</name>
    <dbReference type="NCBI Taxonomy" id="40419"/>
    <lineage>
        <taxon>Eukaryota</taxon>
        <taxon>Fungi</taxon>
        <taxon>Dikarya</taxon>
        <taxon>Basidiomycota</taxon>
        <taxon>Agaricomycotina</taxon>
        <taxon>Agaricomycetes</taxon>
        <taxon>Russulales</taxon>
        <taxon>Auriscalpiaceae</taxon>
        <taxon>Auriscalpium</taxon>
    </lineage>
</organism>
<name>A0ACB8S8W2_9AGAM</name>